<reference evidence="1" key="2">
    <citation type="journal article" date="2015" name="Data Brief">
        <title>Shoot transcriptome of the giant reed, Arundo donax.</title>
        <authorList>
            <person name="Barrero R.A."/>
            <person name="Guerrero F.D."/>
            <person name="Moolhuijzen P."/>
            <person name="Goolsby J.A."/>
            <person name="Tidwell J."/>
            <person name="Bellgard S.E."/>
            <person name="Bellgard M.I."/>
        </authorList>
    </citation>
    <scope>NUCLEOTIDE SEQUENCE</scope>
    <source>
        <tissue evidence="1">Shoot tissue taken approximately 20 cm above the soil surface</tissue>
    </source>
</reference>
<proteinExistence type="predicted"/>
<organism evidence="1">
    <name type="scientific">Arundo donax</name>
    <name type="common">Giant reed</name>
    <name type="synonym">Donax arundinaceus</name>
    <dbReference type="NCBI Taxonomy" id="35708"/>
    <lineage>
        <taxon>Eukaryota</taxon>
        <taxon>Viridiplantae</taxon>
        <taxon>Streptophyta</taxon>
        <taxon>Embryophyta</taxon>
        <taxon>Tracheophyta</taxon>
        <taxon>Spermatophyta</taxon>
        <taxon>Magnoliopsida</taxon>
        <taxon>Liliopsida</taxon>
        <taxon>Poales</taxon>
        <taxon>Poaceae</taxon>
        <taxon>PACMAD clade</taxon>
        <taxon>Arundinoideae</taxon>
        <taxon>Arundineae</taxon>
        <taxon>Arundo</taxon>
    </lineage>
</organism>
<dbReference type="EMBL" id="GBRH01172350">
    <property type="protein sequence ID" value="JAE25546.1"/>
    <property type="molecule type" value="Transcribed_RNA"/>
</dbReference>
<accession>A0A0A9GSL4</accession>
<evidence type="ECO:0000313" key="1">
    <source>
        <dbReference type="EMBL" id="JAE25546.1"/>
    </source>
</evidence>
<name>A0A0A9GSL4_ARUDO</name>
<dbReference type="AlphaFoldDB" id="A0A0A9GSL4"/>
<sequence length="70" mass="8111">MQTVFGKPKMKENSGRNGRNRWWPWINLYASYRVIHPSSTFDSCIRFVKNISQTKLVSRMSDCNKGQSAA</sequence>
<reference evidence="1" key="1">
    <citation type="submission" date="2014-09" db="EMBL/GenBank/DDBJ databases">
        <authorList>
            <person name="Magalhaes I.L.F."/>
            <person name="Oliveira U."/>
            <person name="Santos F.R."/>
            <person name="Vidigal T.H.D.A."/>
            <person name="Brescovit A.D."/>
            <person name="Santos A.J."/>
        </authorList>
    </citation>
    <scope>NUCLEOTIDE SEQUENCE</scope>
    <source>
        <tissue evidence="1">Shoot tissue taken approximately 20 cm above the soil surface</tissue>
    </source>
</reference>
<protein>
    <submittedName>
        <fullName evidence="1">Uncharacterized protein</fullName>
    </submittedName>
</protein>